<evidence type="ECO:0000256" key="3">
    <source>
        <dbReference type="ARBA" id="ARBA00022461"/>
    </source>
</evidence>
<dbReference type="GO" id="GO:0005272">
    <property type="term" value="F:sodium channel activity"/>
    <property type="evidence" value="ECO:0007669"/>
    <property type="project" value="UniProtKB-KW"/>
</dbReference>
<reference evidence="13" key="1">
    <citation type="submission" date="2020-05" db="UniProtKB">
        <authorList>
            <consortium name="EnsemblMetazoa"/>
        </authorList>
    </citation>
    <scope>IDENTIFICATION</scope>
    <source>
        <strain evidence="13">BB02</strain>
    </source>
</reference>
<keyword evidence="4 11" id="KW-0812">Transmembrane</keyword>
<evidence type="ECO:0000256" key="9">
    <source>
        <dbReference type="ARBA" id="ARBA00023201"/>
    </source>
</evidence>
<keyword evidence="5 12" id="KW-1133">Transmembrane helix</keyword>
<proteinExistence type="inferred from homology"/>
<evidence type="ECO:0000256" key="8">
    <source>
        <dbReference type="ARBA" id="ARBA00023136"/>
    </source>
</evidence>
<evidence type="ECO:0000256" key="5">
    <source>
        <dbReference type="ARBA" id="ARBA00022989"/>
    </source>
</evidence>
<dbReference type="EnsemblMetazoa" id="BGLB020485-RA">
    <property type="protein sequence ID" value="BGLB020485-PA"/>
    <property type="gene ID" value="BGLB020485"/>
</dbReference>
<dbReference type="InterPro" id="IPR001873">
    <property type="entry name" value="ENaC"/>
</dbReference>
<feature type="transmembrane region" description="Helical" evidence="12">
    <location>
        <begin position="110"/>
        <end position="138"/>
    </location>
</feature>
<comment type="similarity">
    <text evidence="11">Belongs to the amiloride-sensitive sodium channel (TC 1.A.6) family.</text>
</comment>
<name>A0A2C9KJN6_BIOGL</name>
<protein>
    <submittedName>
        <fullName evidence="13">Uncharacterized protein</fullName>
    </submittedName>
</protein>
<keyword evidence="7 11" id="KW-0406">Ion transport</keyword>
<evidence type="ECO:0000256" key="7">
    <source>
        <dbReference type="ARBA" id="ARBA00023065"/>
    </source>
</evidence>
<keyword evidence="10 11" id="KW-0407">Ion channel</keyword>
<evidence type="ECO:0000256" key="1">
    <source>
        <dbReference type="ARBA" id="ARBA00004141"/>
    </source>
</evidence>
<dbReference type="Proteomes" id="UP000076420">
    <property type="component" value="Unassembled WGS sequence"/>
</dbReference>
<dbReference type="VEuPathDB" id="VectorBase:BGLB020485"/>
<sequence>MTTNISCAYTLKNVTCSCTKQCKKTNYETEVSSIEMQHVDMINQVTIKCSDAKQEGNNKLFCDSVFKKSFEQLSSELFQVRFYLKSNSYTVEKEILIIDKKTLLEKIAGYIAYFYGIAALTVFEFIFSICALILFIVLSSVCMSCKKLRTFRD</sequence>
<evidence type="ECO:0000313" key="14">
    <source>
        <dbReference type="Proteomes" id="UP000076420"/>
    </source>
</evidence>
<evidence type="ECO:0000256" key="10">
    <source>
        <dbReference type="ARBA" id="ARBA00023303"/>
    </source>
</evidence>
<evidence type="ECO:0000313" key="13">
    <source>
        <dbReference type="EnsemblMetazoa" id="BGLB020485-PB"/>
    </source>
</evidence>
<dbReference type="GO" id="GO:0016020">
    <property type="term" value="C:membrane"/>
    <property type="evidence" value="ECO:0007669"/>
    <property type="project" value="UniProtKB-SubCell"/>
</dbReference>
<keyword evidence="6" id="KW-0915">Sodium</keyword>
<gene>
    <name evidence="13" type="primary">106065037</name>
</gene>
<dbReference type="KEGG" id="bgt:106065037"/>
<keyword evidence="3 11" id="KW-0894">Sodium channel</keyword>
<evidence type="ECO:0000256" key="6">
    <source>
        <dbReference type="ARBA" id="ARBA00023053"/>
    </source>
</evidence>
<evidence type="ECO:0000256" key="2">
    <source>
        <dbReference type="ARBA" id="ARBA00022448"/>
    </source>
</evidence>
<dbReference type="EnsemblMetazoa" id="BGLB020485-RB">
    <property type="protein sequence ID" value="BGLB020485-PB"/>
    <property type="gene ID" value="BGLB020485"/>
</dbReference>
<evidence type="ECO:0000256" key="11">
    <source>
        <dbReference type="RuleBase" id="RU000679"/>
    </source>
</evidence>
<dbReference type="Pfam" id="PF00858">
    <property type="entry name" value="ASC"/>
    <property type="match status" value="1"/>
</dbReference>
<keyword evidence="9 11" id="KW-0739">Sodium transport</keyword>
<dbReference type="AlphaFoldDB" id="A0A2C9KJN6"/>
<keyword evidence="8 12" id="KW-0472">Membrane</keyword>
<organism evidence="13 14">
    <name type="scientific">Biomphalaria glabrata</name>
    <name type="common">Bloodfluke planorb</name>
    <name type="synonym">Freshwater snail</name>
    <dbReference type="NCBI Taxonomy" id="6526"/>
    <lineage>
        <taxon>Eukaryota</taxon>
        <taxon>Metazoa</taxon>
        <taxon>Spiralia</taxon>
        <taxon>Lophotrochozoa</taxon>
        <taxon>Mollusca</taxon>
        <taxon>Gastropoda</taxon>
        <taxon>Heterobranchia</taxon>
        <taxon>Euthyneura</taxon>
        <taxon>Panpulmonata</taxon>
        <taxon>Hygrophila</taxon>
        <taxon>Lymnaeoidea</taxon>
        <taxon>Planorbidae</taxon>
        <taxon>Biomphalaria</taxon>
    </lineage>
</organism>
<evidence type="ECO:0000256" key="4">
    <source>
        <dbReference type="ARBA" id="ARBA00022692"/>
    </source>
</evidence>
<evidence type="ECO:0000256" key="12">
    <source>
        <dbReference type="SAM" id="Phobius"/>
    </source>
</evidence>
<accession>A0A2C9KJN6</accession>
<keyword evidence="2 11" id="KW-0813">Transport</keyword>
<comment type="subcellular location">
    <subcellularLocation>
        <location evidence="1">Membrane</location>
        <topology evidence="1">Multi-pass membrane protein</topology>
    </subcellularLocation>
</comment>